<comment type="caution">
    <text evidence="2">The sequence shown here is derived from an EMBL/GenBank/DDBJ whole genome shotgun (WGS) entry which is preliminary data.</text>
</comment>
<gene>
    <name evidence="2" type="ORF">EVAR_103097_1</name>
</gene>
<dbReference type="Proteomes" id="UP000299102">
    <property type="component" value="Unassembled WGS sequence"/>
</dbReference>
<evidence type="ECO:0000256" key="1">
    <source>
        <dbReference type="SAM" id="MobiDB-lite"/>
    </source>
</evidence>
<feature type="compositionally biased region" description="Basic and acidic residues" evidence="1">
    <location>
        <begin position="40"/>
        <end position="55"/>
    </location>
</feature>
<evidence type="ECO:0000313" key="2">
    <source>
        <dbReference type="EMBL" id="GBP52662.1"/>
    </source>
</evidence>
<sequence length="155" mass="17406">MTKPCFLLVYRICVRGAAKKRRCCFMRLAYGWPSRRPRPGRPEGFERWEQGEGRRPPGLLPRAAPRPAAAPTKLLFFHSDRTHERRAHMRPPNGAACGGARGGRPINVWALRDRRPPRRRRPMAAAQGLIKERPPRPPAPARGPEAADTPGKLTA</sequence>
<feature type="region of interest" description="Disordered" evidence="1">
    <location>
        <begin position="82"/>
        <end position="155"/>
    </location>
</feature>
<dbReference type="EMBL" id="BGZK01000607">
    <property type="protein sequence ID" value="GBP52662.1"/>
    <property type="molecule type" value="Genomic_DNA"/>
</dbReference>
<name>A0A4C1WQ66_EUMVA</name>
<organism evidence="2 3">
    <name type="scientific">Eumeta variegata</name>
    <name type="common">Bagworm moth</name>
    <name type="synonym">Eumeta japonica</name>
    <dbReference type="NCBI Taxonomy" id="151549"/>
    <lineage>
        <taxon>Eukaryota</taxon>
        <taxon>Metazoa</taxon>
        <taxon>Ecdysozoa</taxon>
        <taxon>Arthropoda</taxon>
        <taxon>Hexapoda</taxon>
        <taxon>Insecta</taxon>
        <taxon>Pterygota</taxon>
        <taxon>Neoptera</taxon>
        <taxon>Endopterygota</taxon>
        <taxon>Lepidoptera</taxon>
        <taxon>Glossata</taxon>
        <taxon>Ditrysia</taxon>
        <taxon>Tineoidea</taxon>
        <taxon>Psychidae</taxon>
        <taxon>Oiketicinae</taxon>
        <taxon>Eumeta</taxon>
    </lineage>
</organism>
<feature type="region of interest" description="Disordered" evidence="1">
    <location>
        <begin position="36"/>
        <end position="67"/>
    </location>
</feature>
<accession>A0A4C1WQ66</accession>
<proteinExistence type="predicted"/>
<protein>
    <submittedName>
        <fullName evidence="2">Uncharacterized protein</fullName>
    </submittedName>
</protein>
<reference evidence="2 3" key="1">
    <citation type="journal article" date="2019" name="Commun. Biol.">
        <title>The bagworm genome reveals a unique fibroin gene that provides high tensile strength.</title>
        <authorList>
            <person name="Kono N."/>
            <person name="Nakamura H."/>
            <person name="Ohtoshi R."/>
            <person name="Tomita M."/>
            <person name="Numata K."/>
            <person name="Arakawa K."/>
        </authorList>
    </citation>
    <scope>NUCLEOTIDE SEQUENCE [LARGE SCALE GENOMIC DNA]</scope>
</reference>
<feature type="compositionally biased region" description="Low complexity" evidence="1">
    <location>
        <begin position="56"/>
        <end position="67"/>
    </location>
</feature>
<dbReference type="AlphaFoldDB" id="A0A4C1WQ66"/>
<keyword evidence="3" id="KW-1185">Reference proteome</keyword>
<evidence type="ECO:0000313" key="3">
    <source>
        <dbReference type="Proteomes" id="UP000299102"/>
    </source>
</evidence>